<dbReference type="RefSeq" id="XP_005822241.1">
    <property type="nucleotide sequence ID" value="XM_005822184.1"/>
</dbReference>
<dbReference type="EMBL" id="JH993093">
    <property type="protein sequence ID" value="EKX35261.1"/>
    <property type="molecule type" value="Genomic_DNA"/>
</dbReference>
<dbReference type="AlphaFoldDB" id="L1IG75"/>
<dbReference type="PaxDb" id="55529-EKX35261"/>
<reference evidence="2 4" key="1">
    <citation type="journal article" date="2012" name="Nature">
        <title>Algal genomes reveal evolutionary mosaicism and the fate of nucleomorphs.</title>
        <authorList>
            <consortium name="DOE Joint Genome Institute"/>
            <person name="Curtis B.A."/>
            <person name="Tanifuji G."/>
            <person name="Burki F."/>
            <person name="Gruber A."/>
            <person name="Irimia M."/>
            <person name="Maruyama S."/>
            <person name="Arias M.C."/>
            <person name="Ball S.G."/>
            <person name="Gile G.H."/>
            <person name="Hirakawa Y."/>
            <person name="Hopkins J.F."/>
            <person name="Kuo A."/>
            <person name="Rensing S.A."/>
            <person name="Schmutz J."/>
            <person name="Symeonidi A."/>
            <person name="Elias M."/>
            <person name="Eveleigh R.J."/>
            <person name="Herman E.K."/>
            <person name="Klute M.J."/>
            <person name="Nakayama T."/>
            <person name="Obornik M."/>
            <person name="Reyes-Prieto A."/>
            <person name="Armbrust E.V."/>
            <person name="Aves S.J."/>
            <person name="Beiko R.G."/>
            <person name="Coutinho P."/>
            <person name="Dacks J.B."/>
            <person name="Durnford D.G."/>
            <person name="Fast N.M."/>
            <person name="Green B.R."/>
            <person name="Grisdale C.J."/>
            <person name="Hempel F."/>
            <person name="Henrissat B."/>
            <person name="Hoppner M.P."/>
            <person name="Ishida K."/>
            <person name="Kim E."/>
            <person name="Koreny L."/>
            <person name="Kroth P.G."/>
            <person name="Liu Y."/>
            <person name="Malik S.B."/>
            <person name="Maier U.G."/>
            <person name="McRose D."/>
            <person name="Mock T."/>
            <person name="Neilson J.A."/>
            <person name="Onodera N.T."/>
            <person name="Poole A.M."/>
            <person name="Pritham E.J."/>
            <person name="Richards T.A."/>
            <person name="Rocap G."/>
            <person name="Roy S.W."/>
            <person name="Sarai C."/>
            <person name="Schaack S."/>
            <person name="Shirato S."/>
            <person name="Slamovits C.H."/>
            <person name="Spencer D.F."/>
            <person name="Suzuki S."/>
            <person name="Worden A.Z."/>
            <person name="Zauner S."/>
            <person name="Barry K."/>
            <person name="Bell C."/>
            <person name="Bharti A.K."/>
            <person name="Crow J.A."/>
            <person name="Grimwood J."/>
            <person name="Kramer R."/>
            <person name="Lindquist E."/>
            <person name="Lucas S."/>
            <person name="Salamov A."/>
            <person name="McFadden G.I."/>
            <person name="Lane C.E."/>
            <person name="Keeling P.J."/>
            <person name="Gray M.W."/>
            <person name="Grigoriev I.V."/>
            <person name="Archibald J.M."/>
        </authorList>
    </citation>
    <scope>NUCLEOTIDE SEQUENCE</scope>
    <source>
        <strain evidence="2 4">CCMP2712</strain>
    </source>
</reference>
<dbReference type="PROSITE" id="PS50106">
    <property type="entry name" value="PDZ"/>
    <property type="match status" value="3"/>
</dbReference>
<dbReference type="EnsemblProtists" id="EKX35261">
    <property type="protein sequence ID" value="EKX35261"/>
    <property type="gene ID" value="GUITHDRAFT_146574"/>
</dbReference>
<dbReference type="STRING" id="905079.L1IG75"/>
<reference evidence="4" key="2">
    <citation type="submission" date="2012-11" db="EMBL/GenBank/DDBJ databases">
        <authorList>
            <person name="Kuo A."/>
            <person name="Curtis B.A."/>
            <person name="Tanifuji G."/>
            <person name="Burki F."/>
            <person name="Gruber A."/>
            <person name="Irimia M."/>
            <person name="Maruyama S."/>
            <person name="Arias M.C."/>
            <person name="Ball S.G."/>
            <person name="Gile G.H."/>
            <person name="Hirakawa Y."/>
            <person name="Hopkins J.F."/>
            <person name="Rensing S.A."/>
            <person name="Schmutz J."/>
            <person name="Symeonidi A."/>
            <person name="Elias M."/>
            <person name="Eveleigh R.J."/>
            <person name="Herman E.K."/>
            <person name="Klute M.J."/>
            <person name="Nakayama T."/>
            <person name="Obornik M."/>
            <person name="Reyes-Prieto A."/>
            <person name="Armbrust E.V."/>
            <person name="Aves S.J."/>
            <person name="Beiko R.G."/>
            <person name="Coutinho P."/>
            <person name="Dacks J.B."/>
            <person name="Durnford D.G."/>
            <person name="Fast N.M."/>
            <person name="Green B.R."/>
            <person name="Grisdale C."/>
            <person name="Hempe F."/>
            <person name="Henrissat B."/>
            <person name="Hoppner M.P."/>
            <person name="Ishida K.-I."/>
            <person name="Kim E."/>
            <person name="Koreny L."/>
            <person name="Kroth P.G."/>
            <person name="Liu Y."/>
            <person name="Malik S.-B."/>
            <person name="Maier U.G."/>
            <person name="McRose D."/>
            <person name="Mock T."/>
            <person name="Neilson J.A."/>
            <person name="Onodera N.T."/>
            <person name="Poole A.M."/>
            <person name="Pritham E.J."/>
            <person name="Richards T.A."/>
            <person name="Rocap G."/>
            <person name="Roy S.W."/>
            <person name="Sarai C."/>
            <person name="Schaack S."/>
            <person name="Shirato S."/>
            <person name="Slamovits C.H."/>
            <person name="Spencer D.F."/>
            <person name="Suzuki S."/>
            <person name="Worden A.Z."/>
            <person name="Zauner S."/>
            <person name="Barry K."/>
            <person name="Bell C."/>
            <person name="Bharti A.K."/>
            <person name="Crow J.A."/>
            <person name="Grimwood J."/>
            <person name="Kramer R."/>
            <person name="Lindquist E."/>
            <person name="Lucas S."/>
            <person name="Salamov A."/>
            <person name="McFadden G.I."/>
            <person name="Lane C.E."/>
            <person name="Keeling P.J."/>
            <person name="Gray M.W."/>
            <person name="Grigoriev I.V."/>
            <person name="Archibald J.M."/>
        </authorList>
    </citation>
    <scope>NUCLEOTIDE SEQUENCE</scope>
    <source>
        <strain evidence="4">CCMP2712</strain>
    </source>
</reference>
<dbReference type="Pfam" id="PF17820">
    <property type="entry name" value="PDZ_6"/>
    <property type="match status" value="1"/>
</dbReference>
<feature type="domain" description="PDZ" evidence="1">
    <location>
        <begin position="318"/>
        <end position="407"/>
    </location>
</feature>
<dbReference type="SMART" id="SM00228">
    <property type="entry name" value="PDZ"/>
    <property type="match status" value="4"/>
</dbReference>
<sequence length="427" mass="46073">MVEVMNYNLYNSFDGRMSYGLYNSMDGQMLPQDYAASEQSIYETRNMRTVGIRRYAMNAASDQRCGIGIKFTKTDYGPYMITALVPSGAAEQSMVLRVGDLIHEVDGQSVYNISPEDVSWFITGIPGSVVNLTISDSPFAHMPSPSKNYGFPVKVLAFLRNNGTGNTGIGLTFAKASSFGPCVVASLSPGGNAALSGMIQVGDLIHEVGYVNVYSMSPMEVIRALMGKPGSPVFLLTSQGSMSYLPQHTGPVLFSLNRDANGRLGFQFMKTATGAFEVVRVIPNQNPNNNQSPAANAGFIEGDLIHAINHLRQKYNFPVRMAIIKRGPNVGPRVGLGLQFLKTTGVGPIVVHSLLPEGSAASSGQLQVGDIIHEIDKHNVYRMSIEQVANLILGTPGTYVRLIVSQNLQQNGTSVTSRVSSPVVDRI</sequence>
<dbReference type="SUPFAM" id="SSF50156">
    <property type="entry name" value="PDZ domain-like"/>
    <property type="match status" value="4"/>
</dbReference>
<feature type="domain" description="PDZ" evidence="1">
    <location>
        <begin position="156"/>
        <end position="240"/>
    </location>
</feature>
<dbReference type="PANTHER" id="PTHR23122">
    <property type="entry name" value="MEMBRANE-ASSOCIATED GUANYLATE KINASE MAGUK"/>
    <property type="match status" value="1"/>
</dbReference>
<evidence type="ECO:0000313" key="4">
    <source>
        <dbReference type="Proteomes" id="UP000011087"/>
    </source>
</evidence>
<gene>
    <name evidence="2" type="ORF">GUITHDRAFT_146574</name>
</gene>
<feature type="domain" description="PDZ" evidence="1">
    <location>
        <begin position="49"/>
        <end position="118"/>
    </location>
</feature>
<evidence type="ECO:0000313" key="3">
    <source>
        <dbReference type="EnsemblProtists" id="EKX35261"/>
    </source>
</evidence>
<dbReference type="OrthoDB" id="10063653at2759"/>
<dbReference type="Proteomes" id="UP000011087">
    <property type="component" value="Unassembled WGS sequence"/>
</dbReference>
<evidence type="ECO:0000313" key="2">
    <source>
        <dbReference type="EMBL" id="EKX35261.1"/>
    </source>
</evidence>
<dbReference type="KEGG" id="gtt:GUITHDRAFT_146574"/>
<dbReference type="InterPro" id="IPR050716">
    <property type="entry name" value="MAGUK"/>
</dbReference>
<keyword evidence="4" id="KW-1185">Reference proteome</keyword>
<accession>L1IG75</accession>
<organism evidence="2">
    <name type="scientific">Guillardia theta (strain CCMP2712)</name>
    <name type="common">Cryptophyte</name>
    <dbReference type="NCBI Taxonomy" id="905079"/>
    <lineage>
        <taxon>Eukaryota</taxon>
        <taxon>Cryptophyceae</taxon>
        <taxon>Pyrenomonadales</taxon>
        <taxon>Geminigeraceae</taxon>
        <taxon>Guillardia</taxon>
    </lineage>
</organism>
<dbReference type="Gene3D" id="2.30.42.10">
    <property type="match status" value="3"/>
</dbReference>
<dbReference type="GeneID" id="17292002"/>
<proteinExistence type="predicted"/>
<protein>
    <recommendedName>
        <fullName evidence="1">PDZ domain-containing protein</fullName>
    </recommendedName>
</protein>
<dbReference type="InterPro" id="IPR041489">
    <property type="entry name" value="PDZ_6"/>
</dbReference>
<dbReference type="Pfam" id="PF00595">
    <property type="entry name" value="PDZ"/>
    <property type="match status" value="2"/>
</dbReference>
<reference evidence="3" key="3">
    <citation type="submission" date="2015-06" db="UniProtKB">
        <authorList>
            <consortium name="EnsemblProtists"/>
        </authorList>
    </citation>
    <scope>IDENTIFICATION</scope>
</reference>
<dbReference type="InterPro" id="IPR036034">
    <property type="entry name" value="PDZ_sf"/>
</dbReference>
<dbReference type="eggNOG" id="KOG0708">
    <property type="taxonomic scope" value="Eukaryota"/>
</dbReference>
<evidence type="ECO:0000259" key="1">
    <source>
        <dbReference type="PROSITE" id="PS50106"/>
    </source>
</evidence>
<name>L1IG75_GUITC</name>
<dbReference type="HOGENOM" id="CLU_643185_0_0_1"/>
<dbReference type="InterPro" id="IPR001478">
    <property type="entry name" value="PDZ"/>
</dbReference>